<accession>A0A8J6XIU6</accession>
<dbReference type="Proteomes" id="UP000629098">
    <property type="component" value="Unassembled WGS sequence"/>
</dbReference>
<proteinExistence type="predicted"/>
<dbReference type="AlphaFoldDB" id="A0A8J6XIU6"/>
<evidence type="ECO:0000313" key="2">
    <source>
        <dbReference type="Proteomes" id="UP000629098"/>
    </source>
</evidence>
<comment type="caution">
    <text evidence="1">The sequence shown here is derived from an EMBL/GenBank/DDBJ whole genome shotgun (WGS) entry which is preliminary data.</text>
</comment>
<gene>
    <name evidence="1" type="ORF">ICL16_16305</name>
</gene>
<protein>
    <submittedName>
        <fullName evidence="1">Uncharacterized protein</fullName>
    </submittedName>
</protein>
<evidence type="ECO:0000313" key="1">
    <source>
        <dbReference type="EMBL" id="MBD2773592.1"/>
    </source>
</evidence>
<sequence length="228" mass="26161">MAEIHEELPLLDLFTQLREAGLPLGIDEYRLVLRALQQGFGTTDQEALADLCRTLWVKSKDDEHLFNYHFEQVIKTTRPLTTFTALEKREPEAFSPSYSGERAGFEVNQPLEPLKNTPASVAISSELMELEDEMQVAKAVQIATQQHEDIAVNRFTQSDEYFPVTRRQMKLAQSYGNHSDGLGQRLMRLPVLCRCLRLVVRVWMGQLMCCGDEEALHNYSRWQRISDG</sequence>
<keyword evidence="2" id="KW-1185">Reference proteome</keyword>
<reference evidence="1" key="1">
    <citation type="submission" date="2020-09" db="EMBL/GenBank/DDBJ databases">
        <title>Iningainema tapete sp. nov. (Scytonemataceae, Cyanobacteria) from greenhouses in central Florida (USA) produces two types of nodularin with biosynthetic potential for microcystin-LR and anabaenopeptins.</title>
        <authorList>
            <person name="Berthold D.E."/>
            <person name="Lefler F.W."/>
            <person name="Huang I.-S."/>
            <person name="Abdulla H."/>
            <person name="Zimba P.V."/>
            <person name="Laughinghouse H.D. IV."/>
        </authorList>
    </citation>
    <scope>NUCLEOTIDE SEQUENCE</scope>
    <source>
        <strain evidence="1">BLCCT55</strain>
    </source>
</reference>
<name>A0A8J6XIU6_9CYAN</name>
<dbReference type="EMBL" id="JACXAE010000057">
    <property type="protein sequence ID" value="MBD2773592.1"/>
    <property type="molecule type" value="Genomic_DNA"/>
</dbReference>
<organism evidence="1 2">
    <name type="scientific">Iningainema tapete BLCC-T55</name>
    <dbReference type="NCBI Taxonomy" id="2748662"/>
    <lineage>
        <taxon>Bacteria</taxon>
        <taxon>Bacillati</taxon>
        <taxon>Cyanobacteriota</taxon>
        <taxon>Cyanophyceae</taxon>
        <taxon>Nostocales</taxon>
        <taxon>Scytonemataceae</taxon>
        <taxon>Iningainema tapete</taxon>
    </lineage>
</organism>
<dbReference type="RefSeq" id="WP_190829585.1">
    <property type="nucleotide sequence ID" value="NZ_CAWPPI010000057.1"/>
</dbReference>